<dbReference type="Proteomes" id="UP000295165">
    <property type="component" value="Unassembled WGS sequence"/>
</dbReference>
<feature type="domain" description="N-acetyltransferase" evidence="2">
    <location>
        <begin position="180"/>
        <end position="237"/>
    </location>
</feature>
<feature type="compositionally biased region" description="Basic residues" evidence="1">
    <location>
        <begin position="1"/>
        <end position="17"/>
    </location>
</feature>
<protein>
    <submittedName>
        <fullName evidence="3">Acetyltransferase (GNAT) family protein</fullName>
    </submittedName>
</protein>
<dbReference type="InterPro" id="IPR000182">
    <property type="entry name" value="GNAT_dom"/>
</dbReference>
<dbReference type="AlphaFoldDB" id="A0A4R8R8W4"/>
<evidence type="ECO:0000313" key="3">
    <source>
        <dbReference type="EMBL" id="TDZ52695.1"/>
    </source>
</evidence>
<organism evidence="3 4">
    <name type="scientific">Mycobacteroides franklinii</name>
    <dbReference type="NCBI Taxonomy" id="948102"/>
    <lineage>
        <taxon>Bacteria</taxon>
        <taxon>Bacillati</taxon>
        <taxon>Actinomycetota</taxon>
        <taxon>Actinomycetes</taxon>
        <taxon>Mycobacteriales</taxon>
        <taxon>Mycobacteriaceae</taxon>
        <taxon>Mycobacteroides</taxon>
    </lineage>
</organism>
<evidence type="ECO:0000259" key="2">
    <source>
        <dbReference type="Pfam" id="PF13508"/>
    </source>
</evidence>
<dbReference type="GO" id="GO:0016747">
    <property type="term" value="F:acyltransferase activity, transferring groups other than amino-acyl groups"/>
    <property type="evidence" value="ECO:0007669"/>
    <property type="project" value="InterPro"/>
</dbReference>
<evidence type="ECO:0000256" key="1">
    <source>
        <dbReference type="SAM" id="MobiDB-lite"/>
    </source>
</evidence>
<feature type="compositionally biased region" description="Basic and acidic residues" evidence="1">
    <location>
        <begin position="25"/>
        <end position="46"/>
    </location>
</feature>
<dbReference type="EMBL" id="PECC01000026">
    <property type="protein sequence ID" value="TDZ52695.1"/>
    <property type="molecule type" value="Genomic_DNA"/>
</dbReference>
<dbReference type="Gene3D" id="3.40.630.30">
    <property type="match status" value="1"/>
</dbReference>
<keyword evidence="4" id="KW-1185">Reference proteome</keyword>
<name>A0A4R8R8W4_9MYCO</name>
<comment type="caution">
    <text evidence="3">The sequence shown here is derived from an EMBL/GenBank/DDBJ whole genome shotgun (WGS) entry which is preliminary data.</text>
</comment>
<feature type="region of interest" description="Disordered" evidence="1">
    <location>
        <begin position="1"/>
        <end position="60"/>
    </location>
</feature>
<dbReference type="Pfam" id="PF13508">
    <property type="entry name" value="Acetyltransf_7"/>
    <property type="match status" value="1"/>
</dbReference>
<accession>A0A4R8R8W4</accession>
<dbReference type="SUPFAM" id="SSF55729">
    <property type="entry name" value="Acyl-CoA N-acyltransferases (Nat)"/>
    <property type="match status" value="1"/>
</dbReference>
<reference evidence="3 4" key="1">
    <citation type="journal article" date="2019" name="Sci. Rep.">
        <title>Extended insight into the Mycobacterium chelonae-abscessus complex through whole genome sequencing of Mycobacterium salmoniphilum outbreak and Mycobacterium salmoniphilum-like strains.</title>
        <authorList>
            <person name="Behra P.R.K."/>
            <person name="Das S."/>
            <person name="Pettersson B.M.F."/>
            <person name="Shirreff L."/>
            <person name="DuCote T."/>
            <person name="Jacobsson K.G."/>
            <person name="Ennis D.G."/>
            <person name="Kirsebom L.A."/>
        </authorList>
    </citation>
    <scope>NUCLEOTIDE SEQUENCE [LARGE SCALE GENOMIC DNA]</scope>
    <source>
        <strain evidence="3 4">CCUG 63697</strain>
    </source>
</reference>
<sequence precursor="true">MNTRHTTRFTHQSHSHRPPGNTAPRRADGPGESRDSTREPAARDRPGQYTKPNRKPEGRTLTTFLADLSQRDMQRRLSEALRVYVIAMGYPHGTEDQRAPMWLEHSRRHGWQAAAIFDAPAFPPDQGAPPVLDPEQARMVGIAYGYRGAADQWWHQQVSQGLRKSGRPRDQVNTLLEQYFELTELHVDPQLQGHGYGEALARRLLSRRTESHVLLSTPEITGESNRAWRLYRRLGFTDVIRQHQFAGDPRRFAVLGRPLPLEPGYRQPDMSAVWHDNPR</sequence>
<keyword evidence="3" id="KW-0808">Transferase</keyword>
<evidence type="ECO:0000313" key="4">
    <source>
        <dbReference type="Proteomes" id="UP000295165"/>
    </source>
</evidence>
<gene>
    <name evidence="3" type="ORF">CCUG63697_01179</name>
</gene>
<proteinExistence type="predicted"/>
<dbReference type="InterPro" id="IPR016181">
    <property type="entry name" value="Acyl_CoA_acyltransferase"/>
</dbReference>